<evidence type="ECO:0000256" key="5">
    <source>
        <dbReference type="ARBA" id="ARBA00022989"/>
    </source>
</evidence>
<organism evidence="9 10">
    <name type="scientific">Mycobacterium adipatum</name>
    <dbReference type="NCBI Taxonomy" id="1682113"/>
    <lineage>
        <taxon>Bacteria</taxon>
        <taxon>Bacillati</taxon>
        <taxon>Actinomycetota</taxon>
        <taxon>Actinomycetes</taxon>
        <taxon>Mycobacteriales</taxon>
        <taxon>Mycobacteriaceae</taxon>
        <taxon>Mycobacterium</taxon>
    </lineage>
</organism>
<comment type="similarity">
    <text evidence="2">Belongs to the peptidase S54 family.</text>
</comment>
<keyword evidence="4" id="KW-0378">Hydrolase</keyword>
<evidence type="ECO:0000256" key="1">
    <source>
        <dbReference type="ARBA" id="ARBA00004141"/>
    </source>
</evidence>
<feature type="transmembrane region" description="Helical" evidence="7">
    <location>
        <begin position="120"/>
        <end position="143"/>
    </location>
</feature>
<dbReference type="GO" id="GO:0004252">
    <property type="term" value="F:serine-type endopeptidase activity"/>
    <property type="evidence" value="ECO:0007669"/>
    <property type="project" value="InterPro"/>
</dbReference>
<dbReference type="EMBL" id="CP015596">
    <property type="protein sequence ID" value="ANE79334.1"/>
    <property type="molecule type" value="Genomic_DNA"/>
</dbReference>
<reference evidence="9 10" key="1">
    <citation type="submission" date="2016-05" db="EMBL/GenBank/DDBJ databases">
        <title>Complete genome sequence of a phthalic acid esters degrading Mycobacterium sp. YC-RL4.</title>
        <authorList>
            <person name="Ren L."/>
            <person name="Fan S."/>
            <person name="Ruth N."/>
            <person name="Jia Y."/>
            <person name="Wang J."/>
            <person name="Qiao C."/>
        </authorList>
    </citation>
    <scope>NUCLEOTIDE SEQUENCE [LARGE SCALE GENOMIC DNA]</scope>
    <source>
        <strain evidence="9 10">YC-RL4</strain>
    </source>
</reference>
<feature type="transmembrane region" description="Helical" evidence="7">
    <location>
        <begin position="179"/>
        <end position="198"/>
    </location>
</feature>
<evidence type="ECO:0000313" key="9">
    <source>
        <dbReference type="EMBL" id="ANE79334.1"/>
    </source>
</evidence>
<dbReference type="Gene3D" id="1.20.1540.10">
    <property type="entry name" value="Rhomboid-like"/>
    <property type="match status" value="1"/>
</dbReference>
<dbReference type="PANTHER" id="PTHR43731">
    <property type="entry name" value="RHOMBOID PROTEASE"/>
    <property type="match status" value="1"/>
</dbReference>
<evidence type="ECO:0000256" key="7">
    <source>
        <dbReference type="SAM" id="Phobius"/>
    </source>
</evidence>
<keyword evidence="3 7" id="KW-0812">Transmembrane</keyword>
<keyword evidence="10" id="KW-1185">Reference proteome</keyword>
<feature type="transmembrane region" description="Helical" evidence="7">
    <location>
        <begin position="155"/>
        <end position="173"/>
    </location>
</feature>
<evidence type="ECO:0000256" key="4">
    <source>
        <dbReference type="ARBA" id="ARBA00022801"/>
    </source>
</evidence>
<protein>
    <submittedName>
        <fullName evidence="9">Rhomboid family intramembrane serine protease</fullName>
    </submittedName>
</protein>
<dbReference type="SUPFAM" id="SSF144091">
    <property type="entry name" value="Rhomboid-like"/>
    <property type="match status" value="1"/>
</dbReference>
<evidence type="ECO:0000256" key="2">
    <source>
        <dbReference type="ARBA" id="ARBA00009045"/>
    </source>
</evidence>
<dbReference type="InterPro" id="IPR035952">
    <property type="entry name" value="Rhomboid-like_sf"/>
</dbReference>
<dbReference type="PANTHER" id="PTHR43731:SF14">
    <property type="entry name" value="PRESENILIN-ASSOCIATED RHOMBOID-LIKE PROTEIN, MITOCHONDRIAL"/>
    <property type="match status" value="1"/>
</dbReference>
<dbReference type="InterPro" id="IPR050925">
    <property type="entry name" value="Rhomboid_protease_S54"/>
</dbReference>
<evidence type="ECO:0000256" key="6">
    <source>
        <dbReference type="ARBA" id="ARBA00023136"/>
    </source>
</evidence>
<dbReference type="GO" id="GO:0016020">
    <property type="term" value="C:membrane"/>
    <property type="evidence" value="ECO:0007669"/>
    <property type="project" value="UniProtKB-SubCell"/>
</dbReference>
<evidence type="ECO:0000259" key="8">
    <source>
        <dbReference type="Pfam" id="PF01694"/>
    </source>
</evidence>
<gene>
    <name evidence="9" type="ORF">A7U43_08335</name>
</gene>
<feature type="transmembrane region" description="Helical" evidence="7">
    <location>
        <begin position="77"/>
        <end position="100"/>
    </location>
</feature>
<dbReference type="InterPro" id="IPR022764">
    <property type="entry name" value="Peptidase_S54_rhomboid_dom"/>
</dbReference>
<name>A0A172UKQ9_9MYCO</name>
<evidence type="ECO:0000256" key="3">
    <source>
        <dbReference type="ARBA" id="ARBA00022692"/>
    </source>
</evidence>
<keyword evidence="5 7" id="KW-1133">Transmembrane helix</keyword>
<feature type="domain" description="Peptidase S54 rhomboid" evidence="8">
    <location>
        <begin position="114"/>
        <end position="249"/>
    </location>
</feature>
<accession>A0A172UKQ9</accession>
<dbReference type="GO" id="GO:0006508">
    <property type="term" value="P:proteolysis"/>
    <property type="evidence" value="ECO:0007669"/>
    <property type="project" value="UniProtKB-KW"/>
</dbReference>
<evidence type="ECO:0000313" key="10">
    <source>
        <dbReference type="Proteomes" id="UP000077143"/>
    </source>
</evidence>
<feature type="transmembrane region" description="Helical" evidence="7">
    <location>
        <begin position="205"/>
        <end position="226"/>
    </location>
</feature>
<dbReference type="SUPFAM" id="SSF57845">
    <property type="entry name" value="B-box zinc-binding domain"/>
    <property type="match status" value="1"/>
</dbReference>
<dbReference type="RefSeq" id="WP_067993405.1">
    <property type="nucleotide sequence ID" value="NZ_CP015596.1"/>
</dbReference>
<dbReference type="Pfam" id="PF01694">
    <property type="entry name" value="Rhomboid"/>
    <property type="match status" value="1"/>
</dbReference>
<keyword evidence="6 7" id="KW-0472">Membrane</keyword>
<keyword evidence="9" id="KW-0645">Protease</keyword>
<dbReference type="KEGG" id="madi:A7U43_08335"/>
<dbReference type="AlphaFoldDB" id="A0A172UKQ9"/>
<sequence>MTYPPPQVPPQAAPVCYRHPGRQTYVQCTRCGRYICGDCMISAAVGHQCPECVAAGAATIRPTQGRFGGKVASDKPLVTYTLIAVNVVMFVLQMASGWVYNQFVLWPLAIAVDDQYYRLVTSAFLHGGIMHILFNMYALYVLGPSLERLLGRLRFGALYGLCALGGSVLVYLITPVNTATLGASGAVFGLFGAIFVVSRRLNLDVRWVVGLIALNVVFTFVAPLIGAGAISWQGHLGGLVTGALVAAGFVYAPKARRNLVQGAVAGTLLLLFVLLVWLRTEHLLTMFGGYLNLR</sequence>
<dbReference type="Proteomes" id="UP000077143">
    <property type="component" value="Chromosome"/>
</dbReference>
<feature type="transmembrane region" description="Helical" evidence="7">
    <location>
        <begin position="232"/>
        <end position="252"/>
    </location>
</feature>
<feature type="transmembrane region" description="Helical" evidence="7">
    <location>
        <begin position="259"/>
        <end position="278"/>
    </location>
</feature>
<dbReference type="STRING" id="1682113.A7U43_08335"/>
<dbReference type="OrthoDB" id="9807874at2"/>
<proteinExistence type="inferred from homology"/>
<comment type="subcellular location">
    <subcellularLocation>
        <location evidence="1">Membrane</location>
        <topology evidence="1">Multi-pass membrane protein</topology>
    </subcellularLocation>
</comment>